<organism evidence="1">
    <name type="scientific">Arundo donax</name>
    <name type="common">Giant reed</name>
    <name type="synonym">Donax arundinaceus</name>
    <dbReference type="NCBI Taxonomy" id="35708"/>
    <lineage>
        <taxon>Eukaryota</taxon>
        <taxon>Viridiplantae</taxon>
        <taxon>Streptophyta</taxon>
        <taxon>Embryophyta</taxon>
        <taxon>Tracheophyta</taxon>
        <taxon>Spermatophyta</taxon>
        <taxon>Magnoliopsida</taxon>
        <taxon>Liliopsida</taxon>
        <taxon>Poales</taxon>
        <taxon>Poaceae</taxon>
        <taxon>PACMAD clade</taxon>
        <taxon>Arundinoideae</taxon>
        <taxon>Arundineae</taxon>
        <taxon>Arundo</taxon>
    </lineage>
</organism>
<evidence type="ECO:0000313" key="1">
    <source>
        <dbReference type="EMBL" id="JAD70517.1"/>
    </source>
</evidence>
<protein>
    <submittedName>
        <fullName evidence="1">Uncharacterized protein</fullName>
    </submittedName>
</protein>
<name>A0A0A9CG94_ARUDO</name>
<sequence>MVKALPSQLLVMFIALAYCCLRCL</sequence>
<dbReference type="EMBL" id="GBRH01227378">
    <property type="protein sequence ID" value="JAD70517.1"/>
    <property type="molecule type" value="Transcribed_RNA"/>
</dbReference>
<reference evidence="1" key="2">
    <citation type="journal article" date="2015" name="Data Brief">
        <title>Shoot transcriptome of the giant reed, Arundo donax.</title>
        <authorList>
            <person name="Barrero R.A."/>
            <person name="Guerrero F.D."/>
            <person name="Moolhuijzen P."/>
            <person name="Goolsby J.A."/>
            <person name="Tidwell J."/>
            <person name="Bellgard S.E."/>
            <person name="Bellgard M.I."/>
        </authorList>
    </citation>
    <scope>NUCLEOTIDE SEQUENCE</scope>
    <source>
        <tissue evidence="1">Shoot tissue taken approximately 20 cm above the soil surface</tissue>
    </source>
</reference>
<accession>A0A0A9CG94</accession>
<dbReference type="AlphaFoldDB" id="A0A0A9CG94"/>
<reference evidence="1" key="1">
    <citation type="submission" date="2014-09" db="EMBL/GenBank/DDBJ databases">
        <authorList>
            <person name="Magalhaes I.L.F."/>
            <person name="Oliveira U."/>
            <person name="Santos F.R."/>
            <person name="Vidigal T.H.D.A."/>
            <person name="Brescovit A.D."/>
            <person name="Santos A.J."/>
        </authorList>
    </citation>
    <scope>NUCLEOTIDE SEQUENCE</scope>
    <source>
        <tissue evidence="1">Shoot tissue taken approximately 20 cm above the soil surface</tissue>
    </source>
</reference>
<proteinExistence type="predicted"/>